<evidence type="ECO:0000313" key="2">
    <source>
        <dbReference type="Proteomes" id="UP000828390"/>
    </source>
</evidence>
<gene>
    <name evidence="1" type="ORF">DPMN_040076</name>
</gene>
<accession>A0A9D4HUV6</accession>
<sequence length="127" mass="14084">MSNSTNTETYVAIPLSDNSHSATVAEETLVHRHSEMVLVAPPGKLPKIPNLLVQPKTNINHPNVEKRKFDSIDAVDKQYRKIGFSKKTLEPFSQLHGERVHTRTIPVNSECTIAGVVRGKLVPILPL</sequence>
<evidence type="ECO:0000313" key="1">
    <source>
        <dbReference type="EMBL" id="KAH3733644.1"/>
    </source>
</evidence>
<dbReference type="EMBL" id="JAIWYP010000011">
    <property type="protein sequence ID" value="KAH3733644.1"/>
    <property type="molecule type" value="Genomic_DNA"/>
</dbReference>
<name>A0A9D4HUV6_DREPO</name>
<keyword evidence="2" id="KW-1185">Reference proteome</keyword>
<proteinExistence type="predicted"/>
<reference evidence="1" key="1">
    <citation type="journal article" date="2019" name="bioRxiv">
        <title>The Genome of the Zebra Mussel, Dreissena polymorpha: A Resource for Invasive Species Research.</title>
        <authorList>
            <person name="McCartney M.A."/>
            <person name="Auch B."/>
            <person name="Kono T."/>
            <person name="Mallez S."/>
            <person name="Zhang Y."/>
            <person name="Obille A."/>
            <person name="Becker A."/>
            <person name="Abrahante J.E."/>
            <person name="Garbe J."/>
            <person name="Badalamenti J.P."/>
            <person name="Herman A."/>
            <person name="Mangelson H."/>
            <person name="Liachko I."/>
            <person name="Sullivan S."/>
            <person name="Sone E.D."/>
            <person name="Koren S."/>
            <person name="Silverstein K.A.T."/>
            <person name="Beckman K.B."/>
            <person name="Gohl D.M."/>
        </authorList>
    </citation>
    <scope>NUCLEOTIDE SEQUENCE</scope>
    <source>
        <strain evidence="1">Duluth1</strain>
        <tissue evidence="1">Whole animal</tissue>
    </source>
</reference>
<reference evidence="1" key="2">
    <citation type="submission" date="2020-11" db="EMBL/GenBank/DDBJ databases">
        <authorList>
            <person name="McCartney M.A."/>
            <person name="Auch B."/>
            <person name="Kono T."/>
            <person name="Mallez S."/>
            <person name="Becker A."/>
            <person name="Gohl D.M."/>
            <person name="Silverstein K.A.T."/>
            <person name="Koren S."/>
            <person name="Bechman K.B."/>
            <person name="Herman A."/>
            <person name="Abrahante J.E."/>
            <person name="Garbe J."/>
        </authorList>
    </citation>
    <scope>NUCLEOTIDE SEQUENCE</scope>
    <source>
        <strain evidence="1">Duluth1</strain>
        <tissue evidence="1">Whole animal</tissue>
    </source>
</reference>
<organism evidence="1 2">
    <name type="scientific">Dreissena polymorpha</name>
    <name type="common">Zebra mussel</name>
    <name type="synonym">Mytilus polymorpha</name>
    <dbReference type="NCBI Taxonomy" id="45954"/>
    <lineage>
        <taxon>Eukaryota</taxon>
        <taxon>Metazoa</taxon>
        <taxon>Spiralia</taxon>
        <taxon>Lophotrochozoa</taxon>
        <taxon>Mollusca</taxon>
        <taxon>Bivalvia</taxon>
        <taxon>Autobranchia</taxon>
        <taxon>Heteroconchia</taxon>
        <taxon>Euheterodonta</taxon>
        <taxon>Imparidentia</taxon>
        <taxon>Neoheterodontei</taxon>
        <taxon>Myida</taxon>
        <taxon>Dreissenoidea</taxon>
        <taxon>Dreissenidae</taxon>
        <taxon>Dreissena</taxon>
    </lineage>
</organism>
<dbReference type="AlphaFoldDB" id="A0A9D4HUV6"/>
<comment type="caution">
    <text evidence="1">The sequence shown here is derived from an EMBL/GenBank/DDBJ whole genome shotgun (WGS) entry which is preliminary data.</text>
</comment>
<protein>
    <submittedName>
        <fullName evidence="1">Uncharacterized protein</fullName>
    </submittedName>
</protein>
<dbReference type="Proteomes" id="UP000828390">
    <property type="component" value="Unassembled WGS sequence"/>
</dbReference>